<dbReference type="InterPro" id="IPR021327">
    <property type="entry name" value="DUF2934"/>
</dbReference>
<feature type="compositionally biased region" description="Basic and acidic residues" evidence="1">
    <location>
        <begin position="27"/>
        <end position="38"/>
    </location>
</feature>
<protein>
    <submittedName>
        <fullName evidence="2">DUF2934 domain-containing protein</fullName>
    </submittedName>
</protein>
<dbReference type="RefSeq" id="WP_257311139.1">
    <property type="nucleotide sequence ID" value="NZ_JANFDG010000001.1"/>
</dbReference>
<feature type="region of interest" description="Disordered" evidence="1">
    <location>
        <begin position="1"/>
        <end position="79"/>
    </location>
</feature>
<dbReference type="Proteomes" id="UP001595377">
    <property type="component" value="Unassembled WGS sequence"/>
</dbReference>
<evidence type="ECO:0000313" key="2">
    <source>
        <dbReference type="EMBL" id="MFC3073199.1"/>
    </source>
</evidence>
<evidence type="ECO:0000256" key="1">
    <source>
        <dbReference type="SAM" id="MobiDB-lite"/>
    </source>
</evidence>
<evidence type="ECO:0000313" key="3">
    <source>
        <dbReference type="Proteomes" id="UP001595377"/>
    </source>
</evidence>
<name>A0ABV7DE73_9HYPH</name>
<organism evidence="2 3">
    <name type="scientific">Shinella pollutisoli</name>
    <dbReference type="NCBI Taxonomy" id="2250594"/>
    <lineage>
        <taxon>Bacteria</taxon>
        <taxon>Pseudomonadati</taxon>
        <taxon>Pseudomonadota</taxon>
        <taxon>Alphaproteobacteria</taxon>
        <taxon>Hyphomicrobiales</taxon>
        <taxon>Rhizobiaceae</taxon>
        <taxon>Shinella</taxon>
    </lineage>
</organism>
<sequence>METPSEDAVRARAYQIWQDEGEPPGKALEHWDRAERELQAGGDGQVLPTSSGAPAGDGRQPAAGLKPSGTAGRTGSTGP</sequence>
<keyword evidence="3" id="KW-1185">Reference proteome</keyword>
<comment type="caution">
    <text evidence="2">The sequence shown here is derived from an EMBL/GenBank/DDBJ whole genome shotgun (WGS) entry which is preliminary data.</text>
</comment>
<gene>
    <name evidence="2" type="ORF">ACFOHH_08815</name>
</gene>
<dbReference type="EMBL" id="JBHRSP010000015">
    <property type="protein sequence ID" value="MFC3073199.1"/>
    <property type="molecule type" value="Genomic_DNA"/>
</dbReference>
<proteinExistence type="predicted"/>
<reference evidence="3" key="1">
    <citation type="journal article" date="2019" name="Int. J. Syst. Evol. Microbiol.">
        <title>The Global Catalogue of Microorganisms (GCM) 10K type strain sequencing project: providing services to taxonomists for standard genome sequencing and annotation.</title>
        <authorList>
            <consortium name="The Broad Institute Genomics Platform"/>
            <consortium name="The Broad Institute Genome Sequencing Center for Infectious Disease"/>
            <person name="Wu L."/>
            <person name="Ma J."/>
        </authorList>
    </citation>
    <scope>NUCLEOTIDE SEQUENCE [LARGE SCALE GENOMIC DNA]</scope>
    <source>
        <strain evidence="3">KCTC 52677</strain>
    </source>
</reference>
<accession>A0ABV7DE73</accession>
<dbReference type="Pfam" id="PF11154">
    <property type="entry name" value="DUF2934"/>
    <property type="match status" value="1"/>
</dbReference>